<evidence type="ECO:0000256" key="1">
    <source>
        <dbReference type="SAM" id="SignalP"/>
    </source>
</evidence>
<keyword evidence="3" id="KW-1185">Reference proteome</keyword>
<reference evidence="2" key="1">
    <citation type="submission" date="2018-04" db="EMBL/GenBank/DDBJ databases">
        <title>Whole genome sequencing of Hypsizygus marmoreus.</title>
        <authorList>
            <person name="Choi I.-G."/>
            <person name="Min B."/>
            <person name="Kim J.-G."/>
            <person name="Kim S."/>
            <person name="Oh Y.-L."/>
            <person name="Kong W.-S."/>
            <person name="Park H."/>
            <person name="Jeong J."/>
            <person name="Song E.-S."/>
        </authorList>
    </citation>
    <scope>NUCLEOTIDE SEQUENCE [LARGE SCALE GENOMIC DNA]</scope>
    <source>
        <strain evidence="2">51987-8</strain>
    </source>
</reference>
<feature type="signal peptide" evidence="1">
    <location>
        <begin position="1"/>
        <end position="15"/>
    </location>
</feature>
<dbReference type="InParanoid" id="A0A369JPX3"/>
<organism evidence="2 3">
    <name type="scientific">Hypsizygus marmoreus</name>
    <name type="common">White beech mushroom</name>
    <name type="synonym">Agaricus marmoreus</name>
    <dbReference type="NCBI Taxonomy" id="39966"/>
    <lineage>
        <taxon>Eukaryota</taxon>
        <taxon>Fungi</taxon>
        <taxon>Dikarya</taxon>
        <taxon>Basidiomycota</taxon>
        <taxon>Agaricomycotina</taxon>
        <taxon>Agaricomycetes</taxon>
        <taxon>Agaricomycetidae</taxon>
        <taxon>Agaricales</taxon>
        <taxon>Tricholomatineae</taxon>
        <taxon>Lyophyllaceae</taxon>
        <taxon>Hypsizygus</taxon>
    </lineage>
</organism>
<proteinExistence type="predicted"/>
<evidence type="ECO:0000313" key="2">
    <source>
        <dbReference type="EMBL" id="RDB22445.1"/>
    </source>
</evidence>
<accession>A0A369JPX3</accession>
<dbReference type="EMBL" id="LUEZ02000050">
    <property type="protein sequence ID" value="RDB22445.1"/>
    <property type="molecule type" value="Genomic_DNA"/>
</dbReference>
<gene>
    <name evidence="2" type="ORF">Hypma_010411</name>
</gene>
<feature type="chain" id="PRO_5016696674" description="Secreted protein" evidence="1">
    <location>
        <begin position="16"/>
        <end position="88"/>
    </location>
</feature>
<evidence type="ECO:0008006" key="4">
    <source>
        <dbReference type="Google" id="ProtNLM"/>
    </source>
</evidence>
<comment type="caution">
    <text evidence="2">The sequence shown here is derived from an EMBL/GenBank/DDBJ whole genome shotgun (WGS) entry which is preliminary data.</text>
</comment>
<dbReference type="AlphaFoldDB" id="A0A369JPX3"/>
<name>A0A369JPX3_HYPMA</name>
<evidence type="ECO:0000313" key="3">
    <source>
        <dbReference type="Proteomes" id="UP000076154"/>
    </source>
</evidence>
<keyword evidence="1" id="KW-0732">Signal</keyword>
<dbReference type="Proteomes" id="UP000076154">
    <property type="component" value="Unassembled WGS sequence"/>
</dbReference>
<protein>
    <recommendedName>
        <fullName evidence="4">Secreted protein</fullName>
    </recommendedName>
</protein>
<sequence>MPLFLVFKITPLLSASPLVLVTERVMPVPSSITMSFYACGKQPLCYDRPAQSLEKHWRNFAAKPESVCFKYSRLPYRGYPMLRRLGTP</sequence>